<dbReference type="PANTHER" id="PTHR36724:SF1">
    <property type="entry name" value="COMPLEX 1 LYR-LIKE PROTEIN"/>
    <property type="match status" value="1"/>
</dbReference>
<sequence length="72" mass="8095">MARNRGRVLSSYRQVMRCLNNPDLPLSWGLQMKAEVRGIILLGAKHDIEDLLDTADYAISLLRSGKIPKSPM</sequence>
<dbReference type="InterPro" id="IPR056185">
    <property type="entry name" value="LYRM_2_plant"/>
</dbReference>
<dbReference type="Gramene" id="Kaladp0055s0083.1.v1.1">
    <property type="protein sequence ID" value="Kaladp0055s0083.1.v1.1.CDS.1"/>
    <property type="gene ID" value="Kaladp0055s0083.v1.1"/>
</dbReference>
<dbReference type="PANTHER" id="PTHR36724">
    <property type="entry name" value="COMPLEX 1 LYR-LIKE PROTEIN"/>
    <property type="match status" value="1"/>
</dbReference>
<evidence type="ECO:0000313" key="3">
    <source>
        <dbReference type="Proteomes" id="UP000594263"/>
    </source>
</evidence>
<evidence type="ECO:0000313" key="2">
    <source>
        <dbReference type="EnsemblPlants" id="Kaladp0055s0083.1.v1.1.CDS.1"/>
    </source>
</evidence>
<name>A0A7N0ZZU0_KALFE</name>
<dbReference type="EnsemblPlants" id="Kaladp0055s0083.1.v1.1">
    <property type="protein sequence ID" value="Kaladp0055s0083.1.v1.1.CDS.1"/>
    <property type="gene ID" value="Kaladp0055s0083.v1.1"/>
</dbReference>
<proteinExistence type="predicted"/>
<dbReference type="Pfam" id="PF23655">
    <property type="entry name" value="LYRM_2"/>
    <property type="match status" value="1"/>
</dbReference>
<feature type="domain" description="LYR motif containing" evidence="1">
    <location>
        <begin position="1"/>
        <end position="63"/>
    </location>
</feature>
<reference evidence="2" key="1">
    <citation type="submission" date="2021-01" db="UniProtKB">
        <authorList>
            <consortium name="EnsemblPlants"/>
        </authorList>
    </citation>
    <scope>IDENTIFICATION</scope>
</reference>
<accession>A0A7N0ZZU0</accession>
<dbReference type="AlphaFoldDB" id="A0A7N0ZZU0"/>
<evidence type="ECO:0000259" key="1">
    <source>
        <dbReference type="Pfam" id="PF23655"/>
    </source>
</evidence>
<protein>
    <recommendedName>
        <fullName evidence="1">LYR motif containing domain-containing protein</fullName>
    </recommendedName>
</protein>
<keyword evidence="3" id="KW-1185">Reference proteome</keyword>
<organism evidence="2 3">
    <name type="scientific">Kalanchoe fedtschenkoi</name>
    <name type="common">Lavender scallops</name>
    <name type="synonym">South American air plant</name>
    <dbReference type="NCBI Taxonomy" id="63787"/>
    <lineage>
        <taxon>Eukaryota</taxon>
        <taxon>Viridiplantae</taxon>
        <taxon>Streptophyta</taxon>
        <taxon>Embryophyta</taxon>
        <taxon>Tracheophyta</taxon>
        <taxon>Spermatophyta</taxon>
        <taxon>Magnoliopsida</taxon>
        <taxon>eudicotyledons</taxon>
        <taxon>Gunneridae</taxon>
        <taxon>Pentapetalae</taxon>
        <taxon>Saxifragales</taxon>
        <taxon>Crassulaceae</taxon>
        <taxon>Kalanchoe</taxon>
    </lineage>
</organism>
<dbReference type="Proteomes" id="UP000594263">
    <property type="component" value="Unplaced"/>
</dbReference>